<dbReference type="CDD" id="cd01038">
    <property type="entry name" value="Endonuclease_DUF559"/>
    <property type="match status" value="1"/>
</dbReference>
<dbReference type="AlphaFoldDB" id="A0A1I4RRA5"/>
<dbReference type="EMBL" id="FOTK01000037">
    <property type="protein sequence ID" value="SFM54735.1"/>
    <property type="molecule type" value="Genomic_DNA"/>
</dbReference>
<protein>
    <submittedName>
        <fullName evidence="2">Very-short-patch-repair endonuclease</fullName>
    </submittedName>
</protein>
<keyword evidence="2" id="KW-0378">Hydrolase</keyword>
<accession>A0A1I4RRA5</accession>
<dbReference type="PANTHER" id="PTHR38590:SF1">
    <property type="entry name" value="BLL0828 PROTEIN"/>
    <property type="match status" value="1"/>
</dbReference>
<dbReference type="Proteomes" id="UP000199048">
    <property type="component" value="Unassembled WGS sequence"/>
</dbReference>
<reference evidence="3" key="1">
    <citation type="submission" date="2016-10" db="EMBL/GenBank/DDBJ databases">
        <authorList>
            <person name="Varghese N."/>
            <person name="Submissions S."/>
        </authorList>
    </citation>
    <scope>NUCLEOTIDE SEQUENCE [LARGE SCALE GENOMIC DNA]</scope>
    <source>
        <strain evidence="3">BL36</strain>
    </source>
</reference>
<feature type="domain" description="DUF559" evidence="1">
    <location>
        <begin position="6"/>
        <end position="111"/>
    </location>
</feature>
<dbReference type="OrthoDB" id="9798754at2"/>
<keyword evidence="2" id="KW-0255">Endonuclease</keyword>
<name>A0A1I4RRA5_9HYPH</name>
<dbReference type="Pfam" id="PF04480">
    <property type="entry name" value="DUF559"/>
    <property type="match status" value="1"/>
</dbReference>
<proteinExistence type="predicted"/>
<organism evidence="2 3">
    <name type="scientific">Methylobacterium pseudosasicola</name>
    <dbReference type="NCBI Taxonomy" id="582667"/>
    <lineage>
        <taxon>Bacteria</taxon>
        <taxon>Pseudomonadati</taxon>
        <taxon>Pseudomonadota</taxon>
        <taxon>Alphaproteobacteria</taxon>
        <taxon>Hyphomicrobiales</taxon>
        <taxon>Methylobacteriaceae</taxon>
        <taxon>Methylobacterium</taxon>
    </lineage>
</organism>
<dbReference type="PANTHER" id="PTHR38590">
    <property type="entry name" value="BLL0828 PROTEIN"/>
    <property type="match status" value="1"/>
</dbReference>
<dbReference type="InterPro" id="IPR047216">
    <property type="entry name" value="Endonuclease_DUF559_bact"/>
</dbReference>
<dbReference type="Gene3D" id="3.40.960.10">
    <property type="entry name" value="VSR Endonuclease"/>
    <property type="match status" value="1"/>
</dbReference>
<dbReference type="InterPro" id="IPR007569">
    <property type="entry name" value="DUF559"/>
</dbReference>
<dbReference type="STRING" id="582667.SAMN05192568_103738"/>
<sequence>MSKSIPRARHLRRNQTTAEAKLWRVLRNRRLNGWKFRRPYPIDRFIVDFACVETRLVVEVDGATHSTERELVYDAARAAIIEACGFALPRILNANIHQDLDGVGETIWAALPPGDPV</sequence>
<evidence type="ECO:0000313" key="3">
    <source>
        <dbReference type="Proteomes" id="UP000199048"/>
    </source>
</evidence>
<keyword evidence="3" id="KW-1185">Reference proteome</keyword>
<dbReference type="GO" id="GO:0004519">
    <property type="term" value="F:endonuclease activity"/>
    <property type="evidence" value="ECO:0007669"/>
    <property type="project" value="UniProtKB-KW"/>
</dbReference>
<gene>
    <name evidence="2" type="ORF">SAMN05192568_103738</name>
</gene>
<dbReference type="SUPFAM" id="SSF52980">
    <property type="entry name" value="Restriction endonuclease-like"/>
    <property type="match status" value="1"/>
</dbReference>
<keyword evidence="2" id="KW-0540">Nuclease</keyword>
<dbReference type="RefSeq" id="WP_092045124.1">
    <property type="nucleotide sequence ID" value="NZ_FOTK01000037.1"/>
</dbReference>
<evidence type="ECO:0000313" key="2">
    <source>
        <dbReference type="EMBL" id="SFM54735.1"/>
    </source>
</evidence>
<dbReference type="InterPro" id="IPR011335">
    <property type="entry name" value="Restrct_endonuc-II-like"/>
</dbReference>
<evidence type="ECO:0000259" key="1">
    <source>
        <dbReference type="Pfam" id="PF04480"/>
    </source>
</evidence>